<evidence type="ECO:0000313" key="2">
    <source>
        <dbReference type="Proteomes" id="UP001305414"/>
    </source>
</evidence>
<keyword evidence="2" id="KW-1185">Reference proteome</keyword>
<dbReference type="EMBL" id="JAWHQM010000033">
    <property type="protein sequence ID" value="KAK5633529.1"/>
    <property type="molecule type" value="Genomic_DNA"/>
</dbReference>
<gene>
    <name evidence="1" type="ORF">RRF57_009243</name>
</gene>
<evidence type="ECO:0000313" key="1">
    <source>
        <dbReference type="EMBL" id="KAK5633529.1"/>
    </source>
</evidence>
<reference evidence="1 2" key="1">
    <citation type="submission" date="2023-10" db="EMBL/GenBank/DDBJ databases">
        <title>Draft genome sequence of Xylaria bambusicola isolate GMP-LS, the root and basal stem rot pathogen of sugarcane in Indonesia.</title>
        <authorList>
            <person name="Selvaraj P."/>
            <person name="Muralishankar V."/>
            <person name="Muruganantham S."/>
            <person name="Sp S."/>
            <person name="Haryani S."/>
            <person name="Lau K.J.X."/>
            <person name="Naqvi N.I."/>
        </authorList>
    </citation>
    <scope>NUCLEOTIDE SEQUENCE [LARGE SCALE GENOMIC DNA]</scope>
    <source>
        <strain evidence="1">GMP-LS</strain>
    </source>
</reference>
<comment type="caution">
    <text evidence="1">The sequence shown here is derived from an EMBL/GenBank/DDBJ whole genome shotgun (WGS) entry which is preliminary data.</text>
</comment>
<sequence length="239" mass="27011">MSSYEYDFWQCGHITSIATGIQVSEHGNLTVPSLSNVPRSAIQKQPSGLCARCHADRLKTRLKDVRSLLATCIFRAEEAELDARKLDPIKNYLLFDSQERFIISLPKWTQYPAEFLRTEAHILQLELEACEAVISDYAAGHSRRLRVNTAQIFIDRITQIGKEAAVRAKSANVGVNECLLDIMVEAKKLVDEIQRAQEKEKLYLSDLEAKASYLRTVLKGYDPNIGERYMGENDSGESK</sequence>
<accession>A0AAN7V2F5</accession>
<protein>
    <submittedName>
        <fullName evidence="1">Uncharacterized protein</fullName>
    </submittedName>
</protein>
<proteinExistence type="predicted"/>
<organism evidence="1 2">
    <name type="scientific">Xylaria bambusicola</name>
    <dbReference type="NCBI Taxonomy" id="326684"/>
    <lineage>
        <taxon>Eukaryota</taxon>
        <taxon>Fungi</taxon>
        <taxon>Dikarya</taxon>
        <taxon>Ascomycota</taxon>
        <taxon>Pezizomycotina</taxon>
        <taxon>Sordariomycetes</taxon>
        <taxon>Xylariomycetidae</taxon>
        <taxon>Xylariales</taxon>
        <taxon>Xylariaceae</taxon>
        <taxon>Xylaria</taxon>
    </lineage>
</organism>
<dbReference type="Proteomes" id="UP001305414">
    <property type="component" value="Unassembled WGS sequence"/>
</dbReference>
<name>A0AAN7V2F5_9PEZI</name>
<dbReference type="AlphaFoldDB" id="A0AAN7V2F5"/>